<comment type="caution">
    <text evidence="2">The sequence shown here is derived from an EMBL/GenBank/DDBJ whole genome shotgun (WGS) entry which is preliminary data.</text>
</comment>
<reference evidence="2" key="1">
    <citation type="journal article" date="2020" name="mSystems">
        <title>Genome- and Community-Level Interaction Insights into Carbon Utilization and Element Cycling Functions of Hydrothermarchaeota in Hydrothermal Sediment.</title>
        <authorList>
            <person name="Zhou Z."/>
            <person name="Liu Y."/>
            <person name="Xu W."/>
            <person name="Pan J."/>
            <person name="Luo Z.H."/>
            <person name="Li M."/>
        </authorList>
    </citation>
    <scope>NUCLEOTIDE SEQUENCE [LARGE SCALE GENOMIC DNA]</scope>
    <source>
        <strain evidence="2">SpSt-61</strain>
    </source>
</reference>
<gene>
    <name evidence="2" type="ORF">ENT78_00430</name>
</gene>
<evidence type="ECO:0000313" key="2">
    <source>
        <dbReference type="EMBL" id="HGU51990.1"/>
    </source>
</evidence>
<dbReference type="GO" id="GO:0003700">
    <property type="term" value="F:DNA-binding transcription factor activity"/>
    <property type="evidence" value="ECO:0007669"/>
    <property type="project" value="InterPro"/>
</dbReference>
<proteinExistence type="predicted"/>
<name>A0A7V4NEK7_FERPE</name>
<dbReference type="EMBL" id="DSZZ01000026">
    <property type="protein sequence ID" value="HGU51990.1"/>
    <property type="molecule type" value="Genomic_DNA"/>
</dbReference>
<dbReference type="Gene3D" id="1.10.1740.10">
    <property type="match status" value="1"/>
</dbReference>
<feature type="domain" description="Helix-turn-helix conjugative transposon-like" evidence="1">
    <location>
        <begin position="28"/>
        <end position="86"/>
    </location>
</feature>
<accession>A0A7V4NEK7</accession>
<dbReference type="Pfam" id="PF12645">
    <property type="entry name" value="HTH_16"/>
    <property type="match status" value="1"/>
</dbReference>
<organism evidence="2">
    <name type="scientific">Fervidobacterium pennivorans</name>
    <dbReference type="NCBI Taxonomy" id="93466"/>
    <lineage>
        <taxon>Bacteria</taxon>
        <taxon>Thermotogati</taxon>
        <taxon>Thermotogota</taxon>
        <taxon>Thermotogae</taxon>
        <taxon>Thermotogales</taxon>
        <taxon>Fervidobacteriaceae</taxon>
        <taxon>Fervidobacterium</taxon>
    </lineage>
</organism>
<evidence type="ECO:0000259" key="1">
    <source>
        <dbReference type="Pfam" id="PF12645"/>
    </source>
</evidence>
<sequence>MKKRKSDFPLLLYYGKSYRKLSRDEEKQLIERWKKGDWEAFERLLQAYAPLIIHGALRFSEYFGLEVNDETEAEMLDIFIKCLKHYNPEKTRLSTYIMTFIKNHFRAIAGGAVNRQKFEITFTDYKNKKEENRVWQIKPRGLLQYKSYKSAKGRGDILERIWKLIKRLPKKEKLAAEIFVELVLFDEFDMKKFIKELFDLAIGPEEAENLLAKVKDYLAKNLSYLQSKEEFYDDAEHIISPLDD</sequence>
<dbReference type="InterPro" id="IPR024760">
    <property type="entry name" value="HTH_dom_conjug_TS-like"/>
</dbReference>
<protein>
    <recommendedName>
        <fullName evidence="1">Helix-turn-helix conjugative transposon-like domain-containing protein</fullName>
    </recommendedName>
</protein>
<dbReference type="GO" id="GO:0006352">
    <property type="term" value="P:DNA-templated transcription initiation"/>
    <property type="evidence" value="ECO:0007669"/>
    <property type="project" value="InterPro"/>
</dbReference>
<dbReference type="SUPFAM" id="SSF88946">
    <property type="entry name" value="Sigma2 domain of RNA polymerase sigma factors"/>
    <property type="match status" value="1"/>
</dbReference>
<dbReference type="AlphaFoldDB" id="A0A7V4NEK7"/>
<dbReference type="InterPro" id="IPR013325">
    <property type="entry name" value="RNA_pol_sigma_r2"/>
</dbReference>